<name>A0A0S2KKM8_9BACT</name>
<evidence type="ECO:0000313" key="2">
    <source>
        <dbReference type="EMBL" id="ALO48843.1"/>
    </source>
</evidence>
<gene>
    <name evidence="2" type="ORF">AS203_06915</name>
</gene>
<dbReference type="Proteomes" id="UP000056252">
    <property type="component" value="Chromosome"/>
</dbReference>
<reference evidence="3" key="1">
    <citation type="submission" date="2015-11" db="EMBL/GenBank/DDBJ databases">
        <authorList>
            <person name="Holder M.E."/>
            <person name="Ajami N.J."/>
            <person name="Petrosino J.F."/>
        </authorList>
    </citation>
    <scope>NUCLEOTIDE SEQUENCE [LARGE SCALE GENOMIC DNA]</scope>
    <source>
        <strain evidence="3">F0113</strain>
    </source>
</reference>
<dbReference type="OrthoDB" id="9952911at2"/>
<accession>A0A0S2KKM8</accession>
<organism evidence="2 3">
    <name type="scientific">Hoylesella enoeca</name>
    <dbReference type="NCBI Taxonomy" id="76123"/>
    <lineage>
        <taxon>Bacteria</taxon>
        <taxon>Pseudomonadati</taxon>
        <taxon>Bacteroidota</taxon>
        <taxon>Bacteroidia</taxon>
        <taxon>Bacteroidales</taxon>
        <taxon>Prevotellaceae</taxon>
        <taxon>Hoylesella</taxon>
    </lineage>
</organism>
<sequence length="66" mass="7098">MKKQTYISPRIEVIHINDIDAVMQTISLPISPGGGPGGGGEAKGGFFDEEDEENEQGMAGYSPWED</sequence>
<dbReference type="STRING" id="76123.AS203_06915"/>
<evidence type="ECO:0000313" key="3">
    <source>
        <dbReference type="Proteomes" id="UP000056252"/>
    </source>
</evidence>
<dbReference type="KEGG" id="peo:AS203_06915"/>
<dbReference type="AlphaFoldDB" id="A0A0S2KKM8"/>
<dbReference type="RefSeq" id="WP_025066154.1">
    <property type="nucleotide sequence ID" value="NZ_CP013195.1"/>
</dbReference>
<evidence type="ECO:0000256" key="1">
    <source>
        <dbReference type="SAM" id="MobiDB-lite"/>
    </source>
</evidence>
<keyword evidence="3" id="KW-1185">Reference proteome</keyword>
<protein>
    <submittedName>
        <fullName evidence="2">Uncharacterized protein</fullName>
    </submittedName>
</protein>
<dbReference type="EMBL" id="CP013195">
    <property type="protein sequence ID" value="ALO48843.1"/>
    <property type="molecule type" value="Genomic_DNA"/>
</dbReference>
<proteinExistence type="predicted"/>
<feature type="region of interest" description="Disordered" evidence="1">
    <location>
        <begin position="28"/>
        <end position="66"/>
    </location>
</feature>
<feature type="compositionally biased region" description="Gly residues" evidence="1">
    <location>
        <begin position="32"/>
        <end position="43"/>
    </location>
</feature>